<protein>
    <recommendedName>
        <fullName evidence="3">Transposase</fullName>
    </recommendedName>
</protein>
<evidence type="ECO:0000313" key="2">
    <source>
        <dbReference type="Proteomes" id="UP001500752"/>
    </source>
</evidence>
<organism evidence="1 2">
    <name type="scientific">Arthrobacter ginkgonis</name>
    <dbReference type="NCBI Taxonomy" id="1630594"/>
    <lineage>
        <taxon>Bacteria</taxon>
        <taxon>Bacillati</taxon>
        <taxon>Actinomycetota</taxon>
        <taxon>Actinomycetes</taxon>
        <taxon>Micrococcales</taxon>
        <taxon>Micrococcaceae</taxon>
        <taxon>Arthrobacter</taxon>
    </lineage>
</organism>
<name>A0ABP7D0Q0_9MICC</name>
<evidence type="ECO:0000313" key="1">
    <source>
        <dbReference type="EMBL" id="GAA3699088.1"/>
    </source>
</evidence>
<dbReference type="EMBL" id="BAABEO010000026">
    <property type="protein sequence ID" value="GAA3699088.1"/>
    <property type="molecule type" value="Genomic_DNA"/>
</dbReference>
<reference evidence="2" key="1">
    <citation type="journal article" date="2019" name="Int. J. Syst. Evol. Microbiol.">
        <title>The Global Catalogue of Microorganisms (GCM) 10K type strain sequencing project: providing services to taxonomists for standard genome sequencing and annotation.</title>
        <authorList>
            <consortium name="The Broad Institute Genomics Platform"/>
            <consortium name="The Broad Institute Genome Sequencing Center for Infectious Disease"/>
            <person name="Wu L."/>
            <person name="Ma J."/>
        </authorList>
    </citation>
    <scope>NUCLEOTIDE SEQUENCE [LARGE SCALE GENOMIC DNA]</scope>
    <source>
        <strain evidence="2">JCM 30742</strain>
    </source>
</reference>
<evidence type="ECO:0008006" key="3">
    <source>
        <dbReference type="Google" id="ProtNLM"/>
    </source>
</evidence>
<sequence length="91" mass="9984">MLPGQSGYGKRVRACDGLLAGVITELARDIPSWHELTRLLDSPPMPCAASREAVQRSALAGQASYGYCPSHSRRPWGLWLYLLCIRAGTVR</sequence>
<keyword evidence="2" id="KW-1185">Reference proteome</keyword>
<proteinExistence type="predicted"/>
<gene>
    <name evidence="1" type="ORF">GCM10023081_39970</name>
</gene>
<comment type="caution">
    <text evidence="1">The sequence shown here is derived from an EMBL/GenBank/DDBJ whole genome shotgun (WGS) entry which is preliminary data.</text>
</comment>
<dbReference type="Proteomes" id="UP001500752">
    <property type="component" value="Unassembled WGS sequence"/>
</dbReference>
<accession>A0ABP7D0Q0</accession>